<evidence type="ECO:0000313" key="1">
    <source>
        <dbReference type="EMBL" id="VAW40674.1"/>
    </source>
</evidence>
<accession>A0A3B0WAC7</accession>
<gene>
    <name evidence="1" type="ORF">MNBD_CHLOROFLEXI01-2297</name>
</gene>
<reference evidence="1" key="1">
    <citation type="submission" date="2018-06" db="EMBL/GenBank/DDBJ databases">
        <authorList>
            <person name="Zhirakovskaya E."/>
        </authorList>
    </citation>
    <scope>NUCLEOTIDE SEQUENCE</scope>
</reference>
<name>A0A3B0WAC7_9ZZZZ</name>
<sequence length="32" mass="3365">MKTKIKNLTTLLLPIAIAILVAIPQGFMPGTG</sequence>
<dbReference type="AlphaFoldDB" id="A0A3B0WAC7"/>
<proteinExistence type="predicted"/>
<dbReference type="EMBL" id="UOEU01000808">
    <property type="protein sequence ID" value="VAW40674.1"/>
    <property type="molecule type" value="Genomic_DNA"/>
</dbReference>
<organism evidence="1">
    <name type="scientific">hydrothermal vent metagenome</name>
    <dbReference type="NCBI Taxonomy" id="652676"/>
    <lineage>
        <taxon>unclassified sequences</taxon>
        <taxon>metagenomes</taxon>
        <taxon>ecological metagenomes</taxon>
    </lineage>
</organism>
<protein>
    <submittedName>
        <fullName evidence="1">Uncharacterized protein</fullName>
    </submittedName>
</protein>